<dbReference type="InterPro" id="IPR017853">
    <property type="entry name" value="GH"/>
</dbReference>
<name>A0A1X2ITA1_9FUNG</name>
<dbReference type="Gene3D" id="2.60.40.10">
    <property type="entry name" value="Immunoglobulins"/>
    <property type="match status" value="1"/>
</dbReference>
<reference evidence="9 10" key="1">
    <citation type="submission" date="2016-07" db="EMBL/GenBank/DDBJ databases">
        <title>Pervasive Adenine N6-methylation of Active Genes in Fungi.</title>
        <authorList>
            <consortium name="DOE Joint Genome Institute"/>
            <person name="Mondo S.J."/>
            <person name="Dannebaum R.O."/>
            <person name="Kuo R.C."/>
            <person name="Labutti K."/>
            <person name="Haridas S."/>
            <person name="Kuo A."/>
            <person name="Salamov A."/>
            <person name="Ahrendt S.R."/>
            <person name="Lipzen A."/>
            <person name="Sullivan W."/>
            <person name="Andreopoulos W.B."/>
            <person name="Clum A."/>
            <person name="Lindquist E."/>
            <person name="Daum C."/>
            <person name="Ramamoorthy G.K."/>
            <person name="Gryganskyi A."/>
            <person name="Culley D."/>
            <person name="Magnuson J.K."/>
            <person name="James T.Y."/>
            <person name="O'Malley M.A."/>
            <person name="Stajich J.E."/>
            <person name="Spatafora J.W."/>
            <person name="Visel A."/>
            <person name="Grigoriev I.V."/>
        </authorList>
    </citation>
    <scope>NUCLEOTIDE SEQUENCE [LARGE SCALE GENOMIC DNA]</scope>
    <source>
        <strain evidence="9 10">NRRL 1336</strain>
    </source>
</reference>
<dbReference type="SUPFAM" id="SSF52279">
    <property type="entry name" value="Beta-D-glucan exohydrolase, C-terminal domain"/>
    <property type="match status" value="1"/>
</dbReference>
<dbReference type="InterPro" id="IPR002772">
    <property type="entry name" value="Glyco_hydro_3_C"/>
</dbReference>
<evidence type="ECO:0000256" key="1">
    <source>
        <dbReference type="ARBA" id="ARBA00000448"/>
    </source>
</evidence>
<dbReference type="Pfam" id="PF00933">
    <property type="entry name" value="Glyco_hydro_3"/>
    <property type="match status" value="1"/>
</dbReference>
<evidence type="ECO:0000256" key="3">
    <source>
        <dbReference type="ARBA" id="ARBA00012744"/>
    </source>
</evidence>
<dbReference type="Pfam" id="PF14310">
    <property type="entry name" value="Fn3-like"/>
    <property type="match status" value="1"/>
</dbReference>
<dbReference type="Proteomes" id="UP000193560">
    <property type="component" value="Unassembled WGS sequence"/>
</dbReference>
<feature type="domain" description="Fibronectin type III-like" evidence="8">
    <location>
        <begin position="706"/>
        <end position="777"/>
    </location>
</feature>
<keyword evidence="6" id="KW-0326">Glycosidase</keyword>
<evidence type="ECO:0000256" key="7">
    <source>
        <dbReference type="SAM" id="MobiDB-lite"/>
    </source>
</evidence>
<dbReference type="FunFam" id="3.20.20.300:FF:000007">
    <property type="entry name" value="Lysosomal beta glucosidase"/>
    <property type="match status" value="1"/>
</dbReference>
<evidence type="ECO:0000313" key="9">
    <source>
        <dbReference type="EMBL" id="ORZ22034.1"/>
    </source>
</evidence>
<dbReference type="GO" id="GO:0008422">
    <property type="term" value="F:beta-glucosidase activity"/>
    <property type="evidence" value="ECO:0007669"/>
    <property type="project" value="UniProtKB-EC"/>
</dbReference>
<dbReference type="InterPro" id="IPR013783">
    <property type="entry name" value="Ig-like_fold"/>
</dbReference>
<keyword evidence="5 9" id="KW-0378">Hydrolase</keyword>
<dbReference type="EMBL" id="MCGE01000004">
    <property type="protein sequence ID" value="ORZ22034.1"/>
    <property type="molecule type" value="Genomic_DNA"/>
</dbReference>
<dbReference type="Gene3D" id="3.40.50.1700">
    <property type="entry name" value="Glycoside hydrolase family 3 C-terminal domain"/>
    <property type="match status" value="1"/>
</dbReference>
<dbReference type="OrthoDB" id="416222at2759"/>
<dbReference type="AlphaFoldDB" id="A0A1X2ITA1"/>
<evidence type="ECO:0000313" key="10">
    <source>
        <dbReference type="Proteomes" id="UP000193560"/>
    </source>
</evidence>
<dbReference type="Gene3D" id="3.20.20.300">
    <property type="entry name" value="Glycoside hydrolase, family 3, N-terminal domain"/>
    <property type="match status" value="1"/>
</dbReference>
<dbReference type="InterPro" id="IPR001764">
    <property type="entry name" value="Glyco_hydro_3_N"/>
</dbReference>
<dbReference type="PRINTS" id="PR00133">
    <property type="entry name" value="GLHYDRLASE3"/>
</dbReference>
<dbReference type="InterPro" id="IPR036881">
    <property type="entry name" value="Glyco_hydro_3_C_sf"/>
</dbReference>
<comment type="similarity">
    <text evidence="2">Belongs to the glycosyl hydrolase 3 family.</text>
</comment>
<dbReference type="GO" id="GO:0009251">
    <property type="term" value="P:glucan catabolic process"/>
    <property type="evidence" value="ECO:0007669"/>
    <property type="project" value="TreeGrafter"/>
</dbReference>
<feature type="region of interest" description="Disordered" evidence="7">
    <location>
        <begin position="1"/>
        <end position="21"/>
    </location>
</feature>
<comment type="caution">
    <text evidence="9">The sequence shown here is derived from an EMBL/GenBank/DDBJ whole genome shotgun (WGS) entry which is preliminary data.</text>
</comment>
<dbReference type="InterPro" id="IPR026891">
    <property type="entry name" value="Fn3-like"/>
</dbReference>
<keyword evidence="4" id="KW-0732">Signal</keyword>
<dbReference type="InterPro" id="IPR036962">
    <property type="entry name" value="Glyco_hydro_3_N_sf"/>
</dbReference>
<comment type="catalytic activity">
    <reaction evidence="1">
        <text>Hydrolysis of terminal, non-reducing beta-D-glucosyl residues with release of beta-D-glucose.</text>
        <dbReference type="EC" id="3.2.1.21"/>
    </reaction>
</comment>
<dbReference type="SMART" id="SM01217">
    <property type="entry name" value="Fn3_like"/>
    <property type="match status" value="1"/>
</dbReference>
<dbReference type="STRING" id="90262.A0A1X2ITA1"/>
<dbReference type="Pfam" id="PF01915">
    <property type="entry name" value="Glyco_hydro_3_C"/>
    <property type="match status" value="1"/>
</dbReference>
<gene>
    <name evidence="9" type="ORF">BCR42DRAFT_447376</name>
</gene>
<protein>
    <recommendedName>
        <fullName evidence="3">beta-glucosidase</fullName>
        <ecNumber evidence="3">3.2.1.21</ecNumber>
    </recommendedName>
</protein>
<dbReference type="SUPFAM" id="SSF51445">
    <property type="entry name" value="(Trans)glycosidases"/>
    <property type="match status" value="1"/>
</dbReference>
<keyword evidence="10" id="KW-1185">Reference proteome</keyword>
<organism evidence="9 10">
    <name type="scientific">Absidia repens</name>
    <dbReference type="NCBI Taxonomy" id="90262"/>
    <lineage>
        <taxon>Eukaryota</taxon>
        <taxon>Fungi</taxon>
        <taxon>Fungi incertae sedis</taxon>
        <taxon>Mucoromycota</taxon>
        <taxon>Mucoromycotina</taxon>
        <taxon>Mucoromycetes</taxon>
        <taxon>Mucorales</taxon>
        <taxon>Cunninghamellaceae</taxon>
        <taxon>Absidia</taxon>
    </lineage>
</organism>
<evidence type="ECO:0000256" key="2">
    <source>
        <dbReference type="ARBA" id="ARBA00005336"/>
    </source>
</evidence>
<dbReference type="InterPro" id="IPR051915">
    <property type="entry name" value="Cellulose_Degrad_GH3"/>
</dbReference>
<proteinExistence type="inferred from homology"/>
<sequence>MSSSSLGYGTLEEDQYDRPGEIDSDIKDMVNKMTIPEKIGQMTQLNQDLIFSKDGELNRTAVAHYAKNYHVGSYLNQLSRNGVNYDHAKYAEILDEIQQITVSASNDTFKIPIIYGLDHIHGAHYVANSTLFPHGINMAASFNPKLVYESASITARETRAAGVHWNFAPVLDIPMNKQWPRVFENFGEDPFLSGVLGKAAIHGYQGKYKTDRTKVAACMKHFIAYGAPWSGQDRDSTVIAERTVHDYLSQNFQQAIDSGVATAMEAYIDINGEPVVASSKYLQELLRDKMKFNGMLVTDWAEIQNLYTTHKVASSHKEAIRLAIASTSIDMSMVPEDTTFFDSLVQLVEEGVISKERIDESTERLLQLKKDLGLLDNIATTNNDDAGWRTDAKLAMELNNKHEKKARQQVSIEGARQSITLLKNKDNLLPLSTDNTGTTTAIKSILVVGPSANDLSHLAGGWTIQWQGATKDRWHGPVEDDQFYLQGMTIFDGVRQSAPNHMRVDYLEGFDIDGKPTNMKQVMDSVENYDVVVAAIGEHVYTEVPGNIHDVRLPVGQIKSIEQLEQTGKPIITVLVEGRPRVLDSIVDHSSALLQAYLPGPWGGQAIGEILFGKVNPSGRLPYTYPKHVGDLFLNYWHPVNDVWDPLYEFGHGLSYSRFDYSNISQISNESATTAADGDIYPVLSSSQSRTVSVTVTNKGSYDGYETVLMYIQQPYRRITPPAKLLKGFQKLYLKVGATQTVKFDVEANMFAYTGLDNIPRGTIDQGLVKIIIGGNELKLQLAG</sequence>
<evidence type="ECO:0000259" key="8">
    <source>
        <dbReference type="SMART" id="SM01217"/>
    </source>
</evidence>
<dbReference type="PANTHER" id="PTHR30620:SF16">
    <property type="entry name" value="LYSOSOMAL BETA GLUCOSIDASE"/>
    <property type="match status" value="1"/>
</dbReference>
<accession>A0A1X2ITA1</accession>
<dbReference type="PANTHER" id="PTHR30620">
    <property type="entry name" value="PERIPLASMIC BETA-GLUCOSIDASE-RELATED"/>
    <property type="match status" value="1"/>
</dbReference>
<evidence type="ECO:0000256" key="6">
    <source>
        <dbReference type="ARBA" id="ARBA00023295"/>
    </source>
</evidence>
<dbReference type="EC" id="3.2.1.21" evidence="3"/>
<evidence type="ECO:0000256" key="4">
    <source>
        <dbReference type="ARBA" id="ARBA00022729"/>
    </source>
</evidence>
<evidence type="ECO:0000256" key="5">
    <source>
        <dbReference type="ARBA" id="ARBA00022801"/>
    </source>
</evidence>